<feature type="transmembrane region" description="Helical" evidence="7">
    <location>
        <begin position="434"/>
        <end position="458"/>
    </location>
</feature>
<accession>A0A9J7YC68</accession>
<dbReference type="GO" id="GO:0140359">
    <property type="term" value="F:ABC-type transporter activity"/>
    <property type="evidence" value="ECO:0007669"/>
    <property type="project" value="InterPro"/>
</dbReference>
<feature type="transmembrane region" description="Helical" evidence="7">
    <location>
        <begin position="25"/>
        <end position="46"/>
    </location>
</feature>
<dbReference type="Pfam" id="PF00005">
    <property type="entry name" value="ABC_tran"/>
    <property type="match status" value="2"/>
</dbReference>
<feature type="domain" description="ABC transporter" evidence="8">
    <location>
        <begin position="646"/>
        <end position="876"/>
    </location>
</feature>
<dbReference type="SUPFAM" id="SSF52540">
    <property type="entry name" value="P-loop containing nucleoside triphosphate hydrolases"/>
    <property type="match status" value="2"/>
</dbReference>
<proteinExistence type="predicted"/>
<evidence type="ECO:0000256" key="4">
    <source>
        <dbReference type="ARBA" id="ARBA00022840"/>
    </source>
</evidence>
<dbReference type="InterPro" id="IPR003593">
    <property type="entry name" value="AAA+_ATPase"/>
</dbReference>
<dbReference type="GO" id="GO:0016887">
    <property type="term" value="F:ATP hydrolysis activity"/>
    <property type="evidence" value="ECO:0007669"/>
    <property type="project" value="InterPro"/>
</dbReference>
<dbReference type="PANTHER" id="PTHR19229">
    <property type="entry name" value="ATP-BINDING CASSETTE TRANSPORTER SUBFAMILY A ABCA"/>
    <property type="match status" value="1"/>
</dbReference>
<keyword evidence="10" id="KW-1185">Reference proteome</keyword>
<dbReference type="InterPro" id="IPR003439">
    <property type="entry name" value="ABC_transporter-like_ATP-bd"/>
</dbReference>
<dbReference type="GeneTree" id="ENSGT00940000154658"/>
<dbReference type="PROSITE" id="PS00211">
    <property type="entry name" value="ABC_TRANSPORTER_1"/>
    <property type="match status" value="1"/>
</dbReference>
<dbReference type="Gene3D" id="3.40.50.300">
    <property type="entry name" value="P-loop containing nucleotide triphosphate hydrolases"/>
    <property type="match status" value="2"/>
</dbReference>
<keyword evidence="4" id="KW-0067">ATP-binding</keyword>
<feature type="transmembrane region" description="Helical" evidence="7">
    <location>
        <begin position="1406"/>
        <end position="1429"/>
    </location>
</feature>
<evidence type="ECO:0000256" key="1">
    <source>
        <dbReference type="ARBA" id="ARBA00004141"/>
    </source>
</evidence>
<keyword evidence="6 7" id="KW-0472">Membrane</keyword>
<feature type="transmembrane region" description="Helical" evidence="7">
    <location>
        <begin position="470"/>
        <end position="490"/>
    </location>
</feature>
<dbReference type="CDD" id="cd03263">
    <property type="entry name" value="ABC_subfamily_A"/>
    <property type="match status" value="2"/>
</dbReference>
<evidence type="ECO:0000256" key="2">
    <source>
        <dbReference type="ARBA" id="ARBA00022692"/>
    </source>
</evidence>
<dbReference type="FunFam" id="3.40.50.300:FF:000264">
    <property type="entry name" value="ATP-binding cassette, sub-family A (ABC1), member 1"/>
    <property type="match status" value="1"/>
</dbReference>
<dbReference type="PANTHER" id="PTHR19229:SF34">
    <property type="entry name" value="PHOSPHOLIPID-TRANSPORTING ATPASE ABCA1"/>
    <property type="match status" value="1"/>
</dbReference>
<protein>
    <submittedName>
        <fullName evidence="9">ATP-binding cassette, sub-family A (ABC1), member 1A</fullName>
    </submittedName>
</protein>
<dbReference type="SMART" id="SM00382">
    <property type="entry name" value="AAA"/>
    <property type="match status" value="2"/>
</dbReference>
<reference evidence="9" key="2">
    <citation type="submission" date="2025-09" db="UniProtKB">
        <authorList>
            <consortium name="Ensembl"/>
        </authorList>
    </citation>
    <scope>IDENTIFICATION</scope>
</reference>
<dbReference type="GO" id="GO:0005524">
    <property type="term" value="F:ATP binding"/>
    <property type="evidence" value="ECO:0007669"/>
    <property type="project" value="UniProtKB-KW"/>
</dbReference>
<keyword evidence="2 7" id="KW-0812">Transmembrane</keyword>
<sequence length="1878" mass="211152">MAVSTQLGLLLWKNFTYRRRQTIQLLIEIIWPLFIFFILISVRLHYPPYEQHECHFPNKAMPSAGTLPWVQGIICNANNPCFRHPTPGETPGVVGNFNDSIMKSWRDMRNEILYLTGNSTQSPNHMYQAVSRIVCGHPEGGGLKIKSLNWYEDNNYKALFGNYGNDSDSEPISGLESSPISRMIWRALKPLLMGKILYTPDTPATQRIIQEVNKTFQELGVLRDLGGMWEEMRPKIWNFMESSEEMDLVRLSGTNWRCVNLDKLEPVANEERLVNKSMHLLDDRKFWAGIVFPDMQANTSDLPPNVNYKIRMDIDNVERTNKIKDGYWDPGPRADPFEDLRYIWGGFSYLQDVIEHGIIRALTGSKEKTGVYIQQMPYPCYVDDIFLRVMSRSMPLFMTLAWMYSVAIIIKGVVYEKEARLKETMRIMGLDNGILWLSWFISSLIPLLISAALLVLILKMGNLLPYSDPGVVYLFLASFAVVTIMQCFLISTLFSRANLAAACGGIIYFTLYLPYVLCVAWQDYVGFGAKSLLSPVAFGFGCEYFALFEEQGVGIQWSNLLSSPMQEDSYSLTTSISLMLFDSVLYAVMTWYIEAVFPGQYGIPRPWYFPFTKSYWCGEKCGGITSAPTNKKENAEEEPAHLDPGVYIENLVKVYSNGKLAVDDLTLGFYEGQITSFLGHNGAGKTTTMSILTGLFPPTSGTAYIQGKDIRTDLNTIRQNLGVCPQHNVLFSMLTVEEHIWFYASLKGLPEEKVKSEMEQIVMDLGLPHKRKSRTNQLSGGMQRKLSVALAFVGGSKVVILDEPTAGVDPYARRGIWDLLLKYRQGRTIILSTHHMDEADILGDRIAIISHGKLCCVGSSLFLKTQLGTGYYLTLVKKDFDLSASSCRTSSSTVSYSKASLKKVFGYKRISIFILLTQSKHVPTARLVEDLGHEITYVLPYESAKDGAFVELFHEIDDRLTDLGISSYGISDTTLEEIFLKVAEDNGVDAEMSGKTEHIVSALCKHVAIVSLETHNLTPVLSWIRWDYTCTQEPQTRSYQVKGWSLKRQQFVALLWKRFLYARRSRKGFFAQIVLPAVFVCIALVFSLIVPPFGKYPSLALEPSMYEEQFSFISNDAPEDIHTNKLLEALMDNPAYNEQCTDEKNAPKSCPNKDGEWMVPEIPETVQDIFVKGNWSMENPSPLCECSCEGRKRMLPECPPGAGGLPPPQVDRFTKYCASSIAILLYYVSMTIWFNNKGWHSIGAFLNVMNNAVLRANLPPGLDQSKFGIKAFNHPLNLTKEQLSQVALMTTSVDVLVSICVIFAMSFVPASFVVFLIQERVNKAKHMQFISGVQPFLYWLANFVWDMCNYIVPATLVIIIFVCFQQEAYVSSTNLPVLALLLLLYGWSITPLMYPASFFFKIPSTAYVVLTSVNILIGINGSVSTFVLELFGSNIGGINDILKNVFLIFPHFCLGRGLIDMVKNQAMADALERFGENRFRSPLAWDMVGKNLFAMAIEGVIFFCITVLIQYRFCIKASTKLKPIGEEDEDVARERQRILCGGGQTDILELKQLTKGFDDIMFSRQCFGLLGVNGAGKTSTFKMLTGDCVVTSGEAYLAGKSVLKEIDEVHQNMGYCPQFDAINDLLTGREHLEFYAILRGVPEKEVCEVADWGIRKLGLMKYVDKAAGSYSGGNMRKLSTAMALIGGPPVVFLDEPTTGMDPKARRALWNCILSIIKEGRSVVLTSHSMEECEALCTRMAIMVNGRFRCLGSVQHLKNKFGDGYTIILRVAGADPQLEPVMEFIERELPGSTLKEKHRNMLQYQLPSSLTSLARIFSLLSKNKEQLHIEDYSVSQTTLDQVSEMFSEGSCDTEEDWINDAENSALITGVNSILHYILQ</sequence>
<feature type="transmembrane region" description="Helical" evidence="7">
    <location>
        <begin position="394"/>
        <end position="414"/>
    </location>
</feature>
<evidence type="ECO:0000313" key="9">
    <source>
        <dbReference type="Ensembl" id="ENSCCRP00000116453.1"/>
    </source>
</evidence>
<evidence type="ECO:0000256" key="6">
    <source>
        <dbReference type="ARBA" id="ARBA00023136"/>
    </source>
</evidence>
<dbReference type="InterPro" id="IPR026082">
    <property type="entry name" value="ABCA"/>
</dbReference>
<dbReference type="InterPro" id="IPR056264">
    <property type="entry name" value="R2_ABCA1-4-like"/>
</dbReference>
<dbReference type="GO" id="GO:0005319">
    <property type="term" value="F:lipid transporter activity"/>
    <property type="evidence" value="ECO:0007669"/>
    <property type="project" value="TreeGrafter"/>
</dbReference>
<feature type="transmembrane region" description="Helical" evidence="7">
    <location>
        <begin position="1375"/>
        <end position="1394"/>
    </location>
</feature>
<dbReference type="Ensembl" id="ENSCCRT00000181637.1">
    <property type="protein sequence ID" value="ENSCCRP00000116453.1"/>
    <property type="gene ID" value="ENSCCRG00000014816.2"/>
</dbReference>
<feature type="domain" description="ABC transporter" evidence="8">
    <location>
        <begin position="1526"/>
        <end position="1769"/>
    </location>
</feature>
<dbReference type="InterPro" id="IPR017871">
    <property type="entry name" value="ABC_transporter-like_CS"/>
</dbReference>
<feature type="transmembrane region" description="Helical" evidence="7">
    <location>
        <begin position="1068"/>
        <end position="1090"/>
    </location>
</feature>
<dbReference type="FunFam" id="3.40.50.300:FF:000327">
    <property type="entry name" value="ATP-binding cassette sub-family A member 3"/>
    <property type="match status" value="1"/>
</dbReference>
<dbReference type="InterPro" id="IPR013525">
    <property type="entry name" value="ABC2_TM"/>
</dbReference>
<comment type="subcellular location">
    <subcellularLocation>
        <location evidence="1">Membrane</location>
        <topology evidence="1">Multi-pass membrane protein</topology>
    </subcellularLocation>
</comment>
<evidence type="ECO:0000256" key="7">
    <source>
        <dbReference type="SAM" id="Phobius"/>
    </source>
</evidence>
<dbReference type="Pfam" id="PF12698">
    <property type="entry name" value="ABC2_membrane_3"/>
    <property type="match status" value="2"/>
</dbReference>
<reference evidence="9" key="1">
    <citation type="submission" date="2025-08" db="UniProtKB">
        <authorList>
            <consortium name="Ensembl"/>
        </authorList>
    </citation>
    <scope>IDENTIFICATION</scope>
</reference>
<evidence type="ECO:0000256" key="5">
    <source>
        <dbReference type="ARBA" id="ARBA00022989"/>
    </source>
</evidence>
<feature type="transmembrane region" description="Helical" evidence="7">
    <location>
        <begin position="497"/>
        <end position="517"/>
    </location>
</feature>
<dbReference type="PROSITE" id="PS50893">
    <property type="entry name" value="ABC_TRANSPORTER_2"/>
    <property type="match status" value="2"/>
</dbReference>
<feature type="transmembrane region" description="Helical" evidence="7">
    <location>
        <begin position="1295"/>
        <end position="1317"/>
    </location>
</feature>
<evidence type="ECO:0000259" key="8">
    <source>
        <dbReference type="PROSITE" id="PS50893"/>
    </source>
</evidence>
<evidence type="ECO:0000313" key="10">
    <source>
        <dbReference type="Proteomes" id="UP001108240"/>
    </source>
</evidence>
<keyword evidence="5 7" id="KW-1133">Transmembrane helix</keyword>
<feature type="transmembrane region" description="Helical" evidence="7">
    <location>
        <begin position="1492"/>
        <end position="1513"/>
    </location>
</feature>
<feature type="transmembrane region" description="Helical" evidence="7">
    <location>
        <begin position="1337"/>
        <end position="1363"/>
    </location>
</feature>
<dbReference type="InterPro" id="IPR027417">
    <property type="entry name" value="P-loop_NTPase"/>
</dbReference>
<name>A0A9J7YC68_CYPCA</name>
<organism evidence="9 10">
    <name type="scientific">Cyprinus carpio carpio</name>
    <dbReference type="NCBI Taxonomy" id="630221"/>
    <lineage>
        <taxon>Eukaryota</taxon>
        <taxon>Metazoa</taxon>
        <taxon>Chordata</taxon>
        <taxon>Craniata</taxon>
        <taxon>Vertebrata</taxon>
        <taxon>Euteleostomi</taxon>
        <taxon>Actinopterygii</taxon>
        <taxon>Neopterygii</taxon>
        <taxon>Teleostei</taxon>
        <taxon>Ostariophysi</taxon>
        <taxon>Cypriniformes</taxon>
        <taxon>Cyprinidae</taxon>
        <taxon>Cyprininae</taxon>
        <taxon>Cyprinus</taxon>
    </lineage>
</organism>
<dbReference type="Proteomes" id="UP001108240">
    <property type="component" value="Unplaced"/>
</dbReference>
<feature type="transmembrane region" description="Helical" evidence="7">
    <location>
        <begin position="1213"/>
        <end position="1234"/>
    </location>
</feature>
<dbReference type="GO" id="GO:0016020">
    <property type="term" value="C:membrane"/>
    <property type="evidence" value="ECO:0007669"/>
    <property type="project" value="UniProtKB-SubCell"/>
</dbReference>
<evidence type="ECO:0000256" key="3">
    <source>
        <dbReference type="ARBA" id="ARBA00022741"/>
    </source>
</evidence>
<keyword evidence="3" id="KW-0547">Nucleotide-binding</keyword>
<dbReference type="Pfam" id="PF23321">
    <property type="entry name" value="R1_ABCA1"/>
    <property type="match status" value="1"/>
</dbReference>